<proteinExistence type="predicted"/>
<evidence type="ECO:0000313" key="2">
    <source>
        <dbReference type="Proteomes" id="UP000231791"/>
    </source>
</evidence>
<organism evidence="1 2">
    <name type="scientific">Streptomyces lavendulae subsp. lavendulae</name>
    <dbReference type="NCBI Taxonomy" id="58340"/>
    <lineage>
        <taxon>Bacteria</taxon>
        <taxon>Bacillati</taxon>
        <taxon>Actinomycetota</taxon>
        <taxon>Actinomycetes</taxon>
        <taxon>Kitasatosporales</taxon>
        <taxon>Streptomycetaceae</taxon>
        <taxon>Streptomyces</taxon>
    </lineage>
</organism>
<reference evidence="1 2" key="1">
    <citation type="submission" date="2017-11" db="EMBL/GenBank/DDBJ databases">
        <title>Complete genome sequence of Streptomyces lavendulae subsp. lavendulae CCM 3239 (formerly 'Streptomyces aureofaciens CCM 3239'), the producer of the angucycline-type antibiotic auricin.</title>
        <authorList>
            <person name="Busche T."/>
            <person name="Novakova R."/>
            <person name="Al'Dilaimi A."/>
            <person name="Homerova D."/>
            <person name="Feckova L."/>
            <person name="Rezuchova B."/>
            <person name="Mingyar E."/>
            <person name="Csolleiova D."/>
            <person name="Bekeova C."/>
            <person name="Winkler A."/>
            <person name="Sevcikova B."/>
            <person name="Kalinowski J."/>
            <person name="Kormanec J."/>
            <person name="Ruckert C."/>
        </authorList>
    </citation>
    <scope>NUCLEOTIDE SEQUENCE [LARGE SCALE GENOMIC DNA]</scope>
    <source>
        <strain evidence="1 2">CCM 3239</strain>
    </source>
</reference>
<protein>
    <submittedName>
        <fullName evidence="1">Uncharacterized protein</fullName>
    </submittedName>
</protein>
<evidence type="ECO:0000313" key="1">
    <source>
        <dbReference type="EMBL" id="ATZ29389.1"/>
    </source>
</evidence>
<dbReference type="Proteomes" id="UP000231791">
    <property type="component" value="Chromosome"/>
</dbReference>
<dbReference type="InterPro" id="IPR004968">
    <property type="entry name" value="DNA_primase/NTPase_C"/>
</dbReference>
<keyword evidence="2" id="KW-1185">Reference proteome</keyword>
<dbReference type="AlphaFoldDB" id="A0A2K8PRR0"/>
<dbReference type="Pfam" id="PF03288">
    <property type="entry name" value="Pox_D5"/>
    <property type="match status" value="1"/>
</dbReference>
<accession>A0A2K8PRR0</accession>
<sequence length="104" mass="11763">MSGRLRHPDPVRIATTAYAETEDHTGRFFEESCTFHTDHRAEQARLYNVYRTWCQNEGAPTISSRAFAARARELVGLASPKEMISSNSKKYYPGIGLLAEEENP</sequence>
<dbReference type="KEGG" id="slx:SLAV_38125"/>
<dbReference type="EMBL" id="CP024985">
    <property type="protein sequence ID" value="ATZ29389.1"/>
    <property type="molecule type" value="Genomic_DNA"/>
</dbReference>
<name>A0A2K8PRR0_STRLA</name>
<gene>
    <name evidence="1" type="ORF">SLAV_38125</name>
</gene>